<organism evidence="16 17">
    <name type="scientific">Methanocella arvoryzae (strain DSM 22066 / NBRC 105507 / MRE50)</name>
    <dbReference type="NCBI Taxonomy" id="351160"/>
    <lineage>
        <taxon>Archaea</taxon>
        <taxon>Methanobacteriati</taxon>
        <taxon>Methanobacteriota</taxon>
        <taxon>Stenosarchaea group</taxon>
        <taxon>Methanomicrobia</taxon>
        <taxon>Methanocellales</taxon>
        <taxon>Methanocellaceae</taxon>
        <taxon>Methanocella</taxon>
    </lineage>
</organism>
<dbReference type="KEGG" id="rci:LRC481"/>
<keyword evidence="6 13" id="KW-0547">Nucleotide-binding</keyword>
<dbReference type="PANTHER" id="PTHR11807">
    <property type="entry name" value="ATPASES OF THE PP SUPERFAMILY-RELATED"/>
    <property type="match status" value="1"/>
</dbReference>
<comment type="cofactor">
    <cofactor evidence="1">
        <name>Mg(2+)</name>
        <dbReference type="ChEBI" id="CHEBI:18420"/>
    </cofactor>
</comment>
<dbReference type="InterPro" id="IPR011063">
    <property type="entry name" value="TilS/TtcA_N"/>
</dbReference>
<dbReference type="GO" id="GO:0005524">
    <property type="term" value="F:ATP binding"/>
    <property type="evidence" value="ECO:0007669"/>
    <property type="project" value="UniProtKB-KW"/>
</dbReference>
<feature type="binding site" evidence="12">
    <location>
        <position position="291"/>
    </location>
    <ligand>
        <name>Zn(2+)</name>
        <dbReference type="ChEBI" id="CHEBI:29105"/>
        <label>2</label>
    </ligand>
</feature>
<feature type="binding site" evidence="13">
    <location>
        <position position="84"/>
    </location>
    <ligand>
        <name>ATP</name>
        <dbReference type="ChEBI" id="CHEBI:30616"/>
    </ligand>
</feature>
<dbReference type="InterPro" id="IPR035107">
    <property type="entry name" value="tRNA_thiolation_TtcA_Ctu1"/>
</dbReference>
<keyword evidence="17" id="KW-1185">Reference proteome</keyword>
<dbReference type="GO" id="GO:0016740">
    <property type="term" value="F:transferase activity"/>
    <property type="evidence" value="ECO:0007669"/>
    <property type="project" value="UniProtKB-KW"/>
</dbReference>
<dbReference type="eggNOG" id="arCOG00042">
    <property type="taxonomic scope" value="Archaea"/>
</dbReference>
<dbReference type="GO" id="GO:0000049">
    <property type="term" value="F:tRNA binding"/>
    <property type="evidence" value="ECO:0007669"/>
    <property type="project" value="InterPro"/>
</dbReference>
<feature type="domain" description="2-thiouridine synthetase TtuA-like N-terminal LIM" evidence="15">
    <location>
        <begin position="2"/>
        <end position="25"/>
    </location>
</feature>
<accession>Q0W864</accession>
<protein>
    <submittedName>
        <fullName evidence="16">Predicted ATPase (PP-loop superfamily)</fullName>
    </submittedName>
</protein>
<dbReference type="GeneID" id="5143974"/>
<evidence type="ECO:0000256" key="10">
    <source>
        <dbReference type="ARBA" id="ARBA00023004"/>
    </source>
</evidence>
<evidence type="ECO:0000256" key="6">
    <source>
        <dbReference type="ARBA" id="ARBA00022741"/>
    </source>
</evidence>
<keyword evidence="10" id="KW-0408">Iron</keyword>
<dbReference type="PATRIC" id="fig|351160.9.peg.2814"/>
<evidence type="ECO:0000259" key="15">
    <source>
        <dbReference type="Pfam" id="PF22082"/>
    </source>
</evidence>
<proteinExistence type="predicted"/>
<dbReference type="CDD" id="cd01713">
    <property type="entry name" value="CTU1-like"/>
    <property type="match status" value="1"/>
</dbReference>
<dbReference type="GO" id="GO:0002143">
    <property type="term" value="P:tRNA wobble position uridine thiolation"/>
    <property type="evidence" value="ECO:0007669"/>
    <property type="project" value="TreeGrafter"/>
</dbReference>
<feature type="binding site" evidence="13">
    <location>
        <position position="167"/>
    </location>
    <ligand>
        <name>ATP</name>
        <dbReference type="ChEBI" id="CHEBI:30616"/>
    </ligand>
</feature>
<dbReference type="AlphaFoldDB" id="Q0W864"/>
<feature type="binding site" evidence="13">
    <location>
        <position position="162"/>
    </location>
    <ligand>
        <name>ATP</name>
        <dbReference type="ChEBI" id="CHEBI:30616"/>
    </ligand>
</feature>
<gene>
    <name evidence="16" type="ORF">LRC481</name>
</gene>
<feature type="binding site" evidence="12">
    <location>
        <position position="294"/>
    </location>
    <ligand>
        <name>Zn(2+)</name>
        <dbReference type="ChEBI" id="CHEBI:29105"/>
        <label>2</label>
    </ligand>
</feature>
<feature type="binding site" evidence="13">
    <location>
        <begin position="53"/>
        <end position="55"/>
    </location>
    <ligand>
        <name>ATP</name>
        <dbReference type="ChEBI" id="CHEBI:30616"/>
    </ligand>
</feature>
<dbReference type="Gene3D" id="3.40.50.620">
    <property type="entry name" value="HUPs"/>
    <property type="match status" value="1"/>
</dbReference>
<evidence type="ECO:0000256" key="5">
    <source>
        <dbReference type="ARBA" id="ARBA00022723"/>
    </source>
</evidence>
<keyword evidence="11" id="KW-0411">Iron-sulfur</keyword>
<dbReference type="GO" id="GO:0051539">
    <property type="term" value="F:4 iron, 4 sulfur cluster binding"/>
    <property type="evidence" value="ECO:0007669"/>
    <property type="project" value="UniProtKB-KW"/>
</dbReference>
<dbReference type="EMBL" id="AM114193">
    <property type="protein sequence ID" value="CAJ35429.1"/>
    <property type="molecule type" value="Genomic_DNA"/>
</dbReference>
<feature type="binding site" evidence="12">
    <location>
        <position position="279"/>
    </location>
    <ligand>
        <name>Zn(2+)</name>
        <dbReference type="ChEBI" id="CHEBI:29105"/>
        <label>2</label>
    </ligand>
</feature>
<reference evidence="16 17" key="1">
    <citation type="journal article" date="2006" name="Science">
        <title>Genome of rice cluster I archaea -- the key methane producers in the rice rhizosphere.</title>
        <authorList>
            <person name="Erkel C."/>
            <person name="Kube M."/>
            <person name="Reinhardt R."/>
            <person name="Liesack W."/>
        </authorList>
    </citation>
    <scope>NUCLEOTIDE SEQUENCE [LARGE SCALE GENOMIC DNA]</scope>
    <source>
        <strain evidence="17">DSM 22066 / NBRC 105507 / MRE50</strain>
    </source>
</reference>
<dbReference type="InterPro" id="IPR056369">
    <property type="entry name" value="CTU1-like_ATP-bd"/>
</dbReference>
<dbReference type="OrthoDB" id="33422at2157"/>
<evidence type="ECO:0000256" key="9">
    <source>
        <dbReference type="ARBA" id="ARBA00022842"/>
    </source>
</evidence>
<sequence>MKCDKCNREAVIFQRYSGMHLCGPHEVADVERKIKRRMRKERMAKPGDHIAVAMSGGKDSAVTLSILVDTFTTRSNIKFSAITVDEGIEGYRNESIPYAKELCDRLGVPHYVVSFKEEIGHTLDDILSRERKEASCTYCGVFRRTLLNRKAREIGANKLATGHNLDDEAQVVLLNVMNGDVERLARLRPSRAQEGLIPRIKPLIDVPEKEIALYAFLKKLPFYMGECPYTSESFRGEIKDMLNDFEARHPGTKYSVLSGFENMIDCLKEKYPQVPLHNCEVCGEPGIQGVCQACKLKKRVKIDREPEA</sequence>
<evidence type="ECO:0000313" key="17">
    <source>
        <dbReference type="Proteomes" id="UP000000663"/>
    </source>
</evidence>
<name>Q0W864_METAR</name>
<evidence type="ECO:0000256" key="3">
    <source>
        <dbReference type="ARBA" id="ARBA00022485"/>
    </source>
</evidence>
<evidence type="ECO:0000256" key="7">
    <source>
        <dbReference type="ARBA" id="ARBA00022833"/>
    </source>
</evidence>
<evidence type="ECO:0000256" key="4">
    <source>
        <dbReference type="ARBA" id="ARBA00022679"/>
    </source>
</evidence>
<keyword evidence="8 13" id="KW-0067">ATP-binding</keyword>
<feature type="binding site" evidence="12">
    <location>
        <position position="3"/>
    </location>
    <ligand>
        <name>Zn(2+)</name>
        <dbReference type="ChEBI" id="CHEBI:29105"/>
        <label>1</label>
    </ligand>
</feature>
<evidence type="ECO:0000256" key="12">
    <source>
        <dbReference type="PIRSR" id="PIRSR004976-50"/>
    </source>
</evidence>
<dbReference type="Proteomes" id="UP000000663">
    <property type="component" value="Chromosome"/>
</dbReference>
<feature type="binding site" evidence="12">
    <location>
        <position position="25"/>
    </location>
    <ligand>
        <name>Zn(2+)</name>
        <dbReference type="ChEBI" id="CHEBI:29105"/>
        <label>1</label>
    </ligand>
</feature>
<dbReference type="SUPFAM" id="SSF52402">
    <property type="entry name" value="Adenine nucleotide alpha hydrolases-like"/>
    <property type="match status" value="1"/>
</dbReference>
<dbReference type="STRING" id="351160.LRC481"/>
<evidence type="ECO:0000256" key="8">
    <source>
        <dbReference type="ARBA" id="ARBA00022840"/>
    </source>
</evidence>
<dbReference type="NCBIfam" id="TIGR00269">
    <property type="entry name" value="TIGR00269 family protein"/>
    <property type="match status" value="1"/>
</dbReference>
<feature type="binding site" evidence="12">
    <location>
        <position position="282"/>
    </location>
    <ligand>
        <name>Zn(2+)</name>
        <dbReference type="ChEBI" id="CHEBI:29105"/>
        <label>2</label>
    </ligand>
</feature>
<feature type="binding site" evidence="13">
    <location>
        <position position="59"/>
    </location>
    <ligand>
        <name>ATP</name>
        <dbReference type="ChEBI" id="CHEBI:30616"/>
    </ligand>
</feature>
<dbReference type="InterPro" id="IPR014729">
    <property type="entry name" value="Rossmann-like_a/b/a_fold"/>
</dbReference>
<dbReference type="InterPro" id="IPR054306">
    <property type="entry name" value="TtuA-like_LIM_N"/>
</dbReference>
<evidence type="ECO:0000313" key="16">
    <source>
        <dbReference type="EMBL" id="CAJ35429.1"/>
    </source>
</evidence>
<dbReference type="PIRSF" id="PIRSF004976">
    <property type="entry name" value="ATPase_YdaO"/>
    <property type="match status" value="1"/>
</dbReference>
<feature type="binding site" evidence="12">
    <location>
        <position position="22"/>
    </location>
    <ligand>
        <name>Zn(2+)</name>
        <dbReference type="ChEBI" id="CHEBI:29105"/>
        <label>1</label>
    </ligand>
</feature>
<keyword evidence="7 12" id="KW-0862">Zinc</keyword>
<keyword evidence="3" id="KW-0004">4Fe-4S</keyword>
<evidence type="ECO:0000256" key="2">
    <source>
        <dbReference type="ARBA" id="ARBA00001966"/>
    </source>
</evidence>
<keyword evidence="9" id="KW-0460">Magnesium</keyword>
<dbReference type="InterPro" id="IPR000541">
    <property type="entry name" value="Ncs6/Tuc1/Ctu1"/>
</dbReference>
<keyword evidence="4" id="KW-0808">Transferase</keyword>
<dbReference type="Pfam" id="PF01171">
    <property type="entry name" value="ATP_bind_3"/>
    <property type="match status" value="1"/>
</dbReference>
<dbReference type="PANTHER" id="PTHR11807:SF12">
    <property type="entry name" value="CYTOPLASMIC TRNA 2-THIOLATION PROTEIN 1"/>
    <property type="match status" value="1"/>
</dbReference>
<keyword evidence="5 12" id="KW-0479">Metal-binding</keyword>
<evidence type="ECO:0000256" key="11">
    <source>
        <dbReference type="ARBA" id="ARBA00023014"/>
    </source>
</evidence>
<dbReference type="Pfam" id="PF22082">
    <property type="entry name" value="TtuA_LIM_N"/>
    <property type="match status" value="1"/>
</dbReference>
<feature type="binding site" evidence="12">
    <location>
        <position position="6"/>
    </location>
    <ligand>
        <name>Zn(2+)</name>
        <dbReference type="ChEBI" id="CHEBI:29105"/>
        <label>1</label>
    </ligand>
</feature>
<feature type="domain" description="tRNA(Ile)-lysidine/2-thiocytidine synthase N-terminal" evidence="14">
    <location>
        <begin position="50"/>
        <end position="226"/>
    </location>
</feature>
<dbReference type="FunFam" id="3.40.50.620:FF:000174">
    <property type="entry name" value="ATPase, PP-loop superfamily"/>
    <property type="match status" value="1"/>
</dbReference>
<dbReference type="GO" id="GO:0046872">
    <property type="term" value="F:metal ion binding"/>
    <property type="evidence" value="ECO:0007669"/>
    <property type="project" value="UniProtKB-KW"/>
</dbReference>
<dbReference type="GO" id="GO:0002144">
    <property type="term" value="C:cytosolic tRNA wobble base thiouridylase complex"/>
    <property type="evidence" value="ECO:0007669"/>
    <property type="project" value="TreeGrafter"/>
</dbReference>
<dbReference type="RefSeq" id="WP_012037064.1">
    <property type="nucleotide sequence ID" value="NC_009464.1"/>
</dbReference>
<evidence type="ECO:0000259" key="14">
    <source>
        <dbReference type="Pfam" id="PF01171"/>
    </source>
</evidence>
<evidence type="ECO:0000256" key="13">
    <source>
        <dbReference type="PIRSR" id="PIRSR004976-51"/>
    </source>
</evidence>
<evidence type="ECO:0000256" key="1">
    <source>
        <dbReference type="ARBA" id="ARBA00001946"/>
    </source>
</evidence>
<comment type="cofactor">
    <cofactor evidence="2">
        <name>[4Fe-4S] cluster</name>
        <dbReference type="ChEBI" id="CHEBI:49883"/>
    </cofactor>
</comment>